<gene>
    <name evidence="1" type="ORF">LPB303_02490</name>
</gene>
<evidence type="ECO:0000313" key="1">
    <source>
        <dbReference type="EMBL" id="OAD46422.1"/>
    </source>
</evidence>
<name>A0A176TEX0_9FLAO</name>
<dbReference type="AlphaFoldDB" id="A0A176TEX0"/>
<sequence length="63" mass="7121">MPSFWKFSVSFAKIKISEQYSVAVCSELIHKTKLGLAKTILDVYNYLAKADAIQLDSIQQNLI</sequence>
<reference evidence="1 2" key="1">
    <citation type="submission" date="2016-02" db="EMBL/GenBank/DDBJ databases">
        <title>Draft genome sequence of Polaribacter atrinae KACC17473.</title>
        <authorList>
            <person name="Shin S.-K."/>
            <person name="Yi H."/>
        </authorList>
    </citation>
    <scope>NUCLEOTIDE SEQUENCE [LARGE SCALE GENOMIC DNA]</scope>
    <source>
        <strain evidence="1 2">KACC 17473</strain>
    </source>
</reference>
<dbReference type="Proteomes" id="UP000076923">
    <property type="component" value="Unassembled WGS sequence"/>
</dbReference>
<proteinExistence type="predicted"/>
<accession>A0A176TEX0</accession>
<organism evidence="1 2">
    <name type="scientific">Polaribacter atrinae</name>
    <dbReference type="NCBI Taxonomy" id="1333662"/>
    <lineage>
        <taxon>Bacteria</taxon>
        <taxon>Pseudomonadati</taxon>
        <taxon>Bacteroidota</taxon>
        <taxon>Flavobacteriia</taxon>
        <taxon>Flavobacteriales</taxon>
        <taxon>Flavobacteriaceae</taxon>
    </lineage>
</organism>
<evidence type="ECO:0000313" key="2">
    <source>
        <dbReference type="Proteomes" id="UP000076923"/>
    </source>
</evidence>
<protein>
    <submittedName>
        <fullName evidence="1">Uncharacterized protein</fullName>
    </submittedName>
</protein>
<dbReference type="EMBL" id="LVWE01000003">
    <property type="protein sequence ID" value="OAD46422.1"/>
    <property type="molecule type" value="Genomic_DNA"/>
</dbReference>
<keyword evidence="2" id="KW-1185">Reference proteome</keyword>
<comment type="caution">
    <text evidence="1">The sequence shown here is derived from an EMBL/GenBank/DDBJ whole genome shotgun (WGS) entry which is preliminary data.</text>
</comment>
<dbReference type="STRING" id="1333662.LPB303_02490"/>